<dbReference type="InterPro" id="IPR001584">
    <property type="entry name" value="Integrase_cat-core"/>
</dbReference>
<dbReference type="Proteomes" id="UP001620645">
    <property type="component" value="Unassembled WGS sequence"/>
</dbReference>
<dbReference type="FunFam" id="3.30.420.10:FF:000063">
    <property type="entry name" value="Retrovirus-related Pol polyprotein from transposon 297-like Protein"/>
    <property type="match status" value="1"/>
</dbReference>
<reference evidence="3 4" key="1">
    <citation type="submission" date="2024-10" db="EMBL/GenBank/DDBJ databases">
        <authorList>
            <person name="Kim D."/>
        </authorList>
    </citation>
    <scope>NUCLEOTIDE SEQUENCE [LARGE SCALE GENOMIC DNA]</scope>
    <source>
        <strain evidence="3">Taebaek</strain>
    </source>
</reference>
<evidence type="ECO:0000259" key="2">
    <source>
        <dbReference type="PROSITE" id="PS50994"/>
    </source>
</evidence>
<feature type="region of interest" description="Disordered" evidence="1">
    <location>
        <begin position="65"/>
        <end position="85"/>
    </location>
</feature>
<dbReference type="PANTHER" id="PTHR37984:SF5">
    <property type="entry name" value="PROTEIN NYNRIN-LIKE"/>
    <property type="match status" value="1"/>
</dbReference>
<dbReference type="EMBL" id="JBICCN010000004">
    <property type="protein sequence ID" value="KAL3104363.1"/>
    <property type="molecule type" value="Genomic_DNA"/>
</dbReference>
<evidence type="ECO:0000313" key="4">
    <source>
        <dbReference type="Proteomes" id="UP001620645"/>
    </source>
</evidence>
<feature type="domain" description="Integrase catalytic" evidence="2">
    <location>
        <begin position="228"/>
        <end position="384"/>
    </location>
</feature>
<dbReference type="Gene3D" id="3.30.420.10">
    <property type="entry name" value="Ribonuclease H-like superfamily/Ribonuclease H"/>
    <property type="match status" value="1"/>
</dbReference>
<keyword evidence="4" id="KW-1185">Reference proteome</keyword>
<dbReference type="InterPro" id="IPR036397">
    <property type="entry name" value="RNaseH_sf"/>
</dbReference>
<dbReference type="InterPro" id="IPR050951">
    <property type="entry name" value="Retrovirus_Pol_polyprotein"/>
</dbReference>
<protein>
    <recommendedName>
        <fullName evidence="2">Integrase catalytic domain-containing protein</fullName>
    </recommendedName>
</protein>
<evidence type="ECO:0000313" key="3">
    <source>
        <dbReference type="EMBL" id="KAL3104363.1"/>
    </source>
</evidence>
<accession>A0ABD2KNG0</accession>
<sequence>MTLTKEEIKALVFISGLSSGDRDLRERCLKMMEEDRAKNTDIKFERLIEECRDILSLRSAAAALENPGHGSDKEDSDSSAHHRAQGISMKDGRAFNQQMAAIHESRVRLFHANDVEAVIGTTSATTNEAQSATTVIESDILHASAEEKSRPTTTTRFEFAGIKLKLECFVAPTGALNLFGLPWIRAFELALQRPIATTLHIVQPEATFMATSSSPDLTSKLKRKFPEVHPWPSSTEVYERLHMDFAGPCADGNKYLVVVDSYSKWPKVIKMNTTTAKMLIVKFVWLFSRYGFPKEIVTDNGPPFKSNEISQCCRKHGIKQTFSPPFHPQSNGRAERFVDTLKRQMKKCARDDAHWVQNSLLAYRSTPNASLNGRTPAELFLGRPVRTIISLVKPQNKQENEGKNDKYKQRMVKQLNQHHGTRERKFGIGDQVQFINYQHGTKSWLNGTIESGNGVVWKNIMNSCPTNNQPPNDQPEEVHPKSPRRVRFADEQNEPLERAQSPSTVRRSTRERKAPKILNPDASKAKYDYV</sequence>
<dbReference type="InterPro" id="IPR012337">
    <property type="entry name" value="RNaseH-like_sf"/>
</dbReference>
<comment type="caution">
    <text evidence="3">The sequence shown here is derived from an EMBL/GenBank/DDBJ whole genome shotgun (WGS) entry which is preliminary data.</text>
</comment>
<organism evidence="3 4">
    <name type="scientific">Heterodera schachtii</name>
    <name type="common">Sugarbeet cyst nematode worm</name>
    <name type="synonym">Tylenchus schachtii</name>
    <dbReference type="NCBI Taxonomy" id="97005"/>
    <lineage>
        <taxon>Eukaryota</taxon>
        <taxon>Metazoa</taxon>
        <taxon>Ecdysozoa</taxon>
        <taxon>Nematoda</taxon>
        <taxon>Chromadorea</taxon>
        <taxon>Rhabditida</taxon>
        <taxon>Tylenchina</taxon>
        <taxon>Tylenchomorpha</taxon>
        <taxon>Tylenchoidea</taxon>
        <taxon>Heteroderidae</taxon>
        <taxon>Heteroderinae</taxon>
        <taxon>Heterodera</taxon>
    </lineage>
</organism>
<proteinExistence type="predicted"/>
<dbReference type="SUPFAM" id="SSF53098">
    <property type="entry name" value="Ribonuclease H-like"/>
    <property type="match status" value="1"/>
</dbReference>
<evidence type="ECO:0000256" key="1">
    <source>
        <dbReference type="SAM" id="MobiDB-lite"/>
    </source>
</evidence>
<name>A0ABD2KNG0_HETSC</name>
<dbReference type="PANTHER" id="PTHR37984">
    <property type="entry name" value="PROTEIN CBG26694"/>
    <property type="match status" value="1"/>
</dbReference>
<feature type="region of interest" description="Disordered" evidence="1">
    <location>
        <begin position="463"/>
        <end position="530"/>
    </location>
</feature>
<gene>
    <name evidence="3" type="ORF">niasHS_001210</name>
</gene>
<dbReference type="Pfam" id="PF00665">
    <property type="entry name" value="rve"/>
    <property type="match status" value="1"/>
</dbReference>
<dbReference type="PROSITE" id="PS50994">
    <property type="entry name" value="INTEGRASE"/>
    <property type="match status" value="1"/>
</dbReference>
<feature type="compositionally biased region" description="Basic and acidic residues" evidence="1">
    <location>
        <begin position="70"/>
        <end position="80"/>
    </location>
</feature>
<dbReference type="AlphaFoldDB" id="A0ABD2KNG0"/>